<keyword evidence="4 5" id="KW-0472">Membrane</keyword>
<dbReference type="STRING" id="40296.A0A0A2LM07"/>
<dbReference type="EMBL" id="JQGA01000160">
    <property type="protein sequence ID" value="KGO77410.1"/>
    <property type="molecule type" value="Genomic_DNA"/>
</dbReference>
<dbReference type="AlphaFoldDB" id="A0A0A2LM07"/>
<gene>
    <name evidence="6" type="ORF">PITC_047830</name>
</gene>
<keyword evidence="3 5" id="KW-1133">Transmembrane helix</keyword>
<evidence type="ECO:0000313" key="7">
    <source>
        <dbReference type="Proteomes" id="UP000030104"/>
    </source>
</evidence>
<dbReference type="PhylomeDB" id="A0A0A2LM07"/>
<dbReference type="InterPro" id="IPR050360">
    <property type="entry name" value="MFS_Sugar_Transporters"/>
</dbReference>
<sequence>MIGHITEPAIASQGWRYFLLFVICNITYAIFFWAFLPETKGIPLEAMNRLFKETGWFVPAHKGKSHTTELAVTQIEIEEKSGIAHVESSA</sequence>
<dbReference type="HOGENOM" id="CLU_2441555_0_0_1"/>
<keyword evidence="2 5" id="KW-0812">Transmembrane</keyword>
<keyword evidence="7" id="KW-1185">Reference proteome</keyword>
<reference evidence="6 7" key="1">
    <citation type="journal article" date="2015" name="Mol. Plant Microbe Interact.">
        <title>Genome, transcriptome, and functional analyses of Penicillium expansum provide new insights into secondary metabolism and pathogenicity.</title>
        <authorList>
            <person name="Ballester A.R."/>
            <person name="Marcet-Houben M."/>
            <person name="Levin E."/>
            <person name="Sela N."/>
            <person name="Selma-Lazaro C."/>
            <person name="Carmona L."/>
            <person name="Wisniewski M."/>
            <person name="Droby S."/>
            <person name="Gonzalez-Candelas L."/>
            <person name="Gabaldon T."/>
        </authorList>
    </citation>
    <scope>NUCLEOTIDE SEQUENCE [LARGE SCALE GENOMIC DNA]</scope>
    <source>
        <strain evidence="6 7">PHI-1</strain>
    </source>
</reference>
<dbReference type="InterPro" id="IPR036259">
    <property type="entry name" value="MFS_trans_sf"/>
</dbReference>
<dbReference type="PANTHER" id="PTHR48022:SF37">
    <property type="entry name" value="MAJOR FACILITATOR SUPERFAMILY (MFS) PROFILE DOMAIN-CONTAINING PROTEIN-RELATED"/>
    <property type="match status" value="1"/>
</dbReference>
<feature type="transmembrane region" description="Helical" evidence="5">
    <location>
        <begin position="17"/>
        <end position="36"/>
    </location>
</feature>
<evidence type="ECO:0000256" key="3">
    <source>
        <dbReference type="ARBA" id="ARBA00022989"/>
    </source>
</evidence>
<evidence type="ECO:0000256" key="4">
    <source>
        <dbReference type="ARBA" id="ARBA00023136"/>
    </source>
</evidence>
<evidence type="ECO:0000256" key="1">
    <source>
        <dbReference type="ARBA" id="ARBA00004141"/>
    </source>
</evidence>
<organism evidence="6 7">
    <name type="scientific">Penicillium italicum</name>
    <name type="common">Blue mold</name>
    <dbReference type="NCBI Taxonomy" id="40296"/>
    <lineage>
        <taxon>Eukaryota</taxon>
        <taxon>Fungi</taxon>
        <taxon>Dikarya</taxon>
        <taxon>Ascomycota</taxon>
        <taxon>Pezizomycotina</taxon>
        <taxon>Eurotiomycetes</taxon>
        <taxon>Eurotiomycetidae</taxon>
        <taxon>Eurotiales</taxon>
        <taxon>Aspergillaceae</taxon>
        <taxon>Penicillium</taxon>
    </lineage>
</organism>
<comment type="caution">
    <text evidence="6">The sequence shown here is derived from an EMBL/GenBank/DDBJ whole genome shotgun (WGS) entry which is preliminary data.</text>
</comment>
<dbReference type="Proteomes" id="UP000030104">
    <property type="component" value="Unassembled WGS sequence"/>
</dbReference>
<dbReference type="Pfam" id="PF00083">
    <property type="entry name" value="Sugar_tr"/>
    <property type="match status" value="1"/>
</dbReference>
<protein>
    <submittedName>
        <fullName evidence="6">General substrate transporter</fullName>
    </submittedName>
</protein>
<accession>A0A0A2LM07</accession>
<dbReference type="PANTHER" id="PTHR48022">
    <property type="entry name" value="PLASTIDIC GLUCOSE TRANSPORTER 4"/>
    <property type="match status" value="1"/>
</dbReference>
<evidence type="ECO:0000256" key="5">
    <source>
        <dbReference type="SAM" id="Phobius"/>
    </source>
</evidence>
<dbReference type="GO" id="GO:0016020">
    <property type="term" value="C:membrane"/>
    <property type="evidence" value="ECO:0007669"/>
    <property type="project" value="UniProtKB-SubCell"/>
</dbReference>
<dbReference type="Gene3D" id="1.20.1250.20">
    <property type="entry name" value="MFS general substrate transporter like domains"/>
    <property type="match status" value="1"/>
</dbReference>
<proteinExistence type="predicted"/>
<evidence type="ECO:0000313" key="6">
    <source>
        <dbReference type="EMBL" id="KGO77410.1"/>
    </source>
</evidence>
<evidence type="ECO:0000256" key="2">
    <source>
        <dbReference type="ARBA" id="ARBA00022692"/>
    </source>
</evidence>
<dbReference type="InterPro" id="IPR005828">
    <property type="entry name" value="MFS_sugar_transport-like"/>
</dbReference>
<comment type="subcellular location">
    <subcellularLocation>
        <location evidence="1">Membrane</location>
        <topology evidence="1">Multi-pass membrane protein</topology>
    </subcellularLocation>
</comment>
<dbReference type="GO" id="GO:0005351">
    <property type="term" value="F:carbohydrate:proton symporter activity"/>
    <property type="evidence" value="ECO:0007669"/>
    <property type="project" value="TreeGrafter"/>
</dbReference>
<name>A0A0A2LM07_PENIT</name>
<dbReference type="OrthoDB" id="5235886at2759"/>